<feature type="region of interest" description="Disordered" evidence="2">
    <location>
        <begin position="621"/>
        <end position="668"/>
    </location>
</feature>
<dbReference type="InParanoid" id="A0A2K3DC47"/>
<protein>
    <recommendedName>
        <fullName evidence="3">BTB domain-containing protein</fullName>
    </recommendedName>
</protein>
<feature type="compositionally biased region" description="Low complexity" evidence="2">
    <location>
        <begin position="420"/>
        <end position="435"/>
    </location>
</feature>
<dbReference type="SUPFAM" id="SSF54695">
    <property type="entry name" value="POZ domain"/>
    <property type="match status" value="1"/>
</dbReference>
<accession>A0A2K3DC47</accession>
<feature type="compositionally biased region" description="Low complexity" evidence="2">
    <location>
        <begin position="100"/>
        <end position="110"/>
    </location>
</feature>
<feature type="compositionally biased region" description="Low complexity" evidence="2">
    <location>
        <begin position="841"/>
        <end position="878"/>
    </location>
</feature>
<dbReference type="ExpressionAtlas" id="A0A2K3DC47">
    <property type="expression patterns" value="baseline"/>
</dbReference>
<dbReference type="InterPro" id="IPR011333">
    <property type="entry name" value="SKP1/BTB/POZ_sf"/>
</dbReference>
<organism evidence="4 5">
    <name type="scientific">Chlamydomonas reinhardtii</name>
    <name type="common">Chlamydomonas smithii</name>
    <dbReference type="NCBI Taxonomy" id="3055"/>
    <lineage>
        <taxon>Eukaryota</taxon>
        <taxon>Viridiplantae</taxon>
        <taxon>Chlorophyta</taxon>
        <taxon>core chlorophytes</taxon>
        <taxon>Chlorophyceae</taxon>
        <taxon>CS clade</taxon>
        <taxon>Chlamydomonadales</taxon>
        <taxon>Chlamydomonadaceae</taxon>
        <taxon>Chlamydomonas</taxon>
    </lineage>
</organism>
<feature type="region of interest" description="Disordered" evidence="2">
    <location>
        <begin position="813"/>
        <end position="880"/>
    </location>
</feature>
<dbReference type="Gene3D" id="3.30.710.10">
    <property type="entry name" value="Potassium Channel Kv1.1, Chain A"/>
    <property type="match status" value="1"/>
</dbReference>
<dbReference type="RefSeq" id="XP_042920621.1">
    <property type="nucleotide sequence ID" value="XM_043067224.1"/>
</dbReference>
<dbReference type="OMA" id="CFFETND"/>
<evidence type="ECO:0000313" key="5">
    <source>
        <dbReference type="Proteomes" id="UP000006906"/>
    </source>
</evidence>
<name>A0A2K3DC47_CHLRE</name>
<dbReference type="KEGG" id="cre:CHLRE_10g464450v5"/>
<sequence>MDRRGQIDFAAMQQQQQGAAARDQGPFRQGLATSGTASLSSPPNTHEPTAACEPPPSGQSKEHEYGSRFASGFLRYLESGDLADVVVVVESEGPEQPQHTGAGATTSGSSPSVQAWEHQAACTGEYRLHGLLLAHHSAFFAAALGQDHFADSAARRIRLSLDAAVAPHWPALVRYFYTDTVALSDTCALPLLALARQLLVPALDAACADYVRRRLCGGNCLEHLRAAVRFALHDLHAECVALAAQAFPLLYASPDLCGLPPASLLELLTAPGLQVHCELQVVEAVVRYLASTHVEPEAARALCAQIRFPYLDNATITRLAVAADPGIGAVAAAAASGAAPAPATSPPASAAAEAAAAGDAQGTGAAAASPSTSAAGAGAGAGSSSSSSSSSPVRAPATASGGVAGGADQAPEEALPSPPAGAAGTRRPGGSAGSPAALQDGSSGGAGPRDGVNGDADDPDEGLLSPSAETSAASSPAVSGGGAGPAGQAAAEGHAAAAADGFASAAAAGIAAHTAGVPVTVSVPVAALVPRDLALEGALARLAAMEFAGKIPGGFQPHPHHPLDGNASPGALALTATSASHPLPLSNASPAAAAAAAAAAASPGRRPLAFFRSVGGGAGSGPQAHALALGPNVSGGGAAGSPAAPSSHPHPHQAPPHTQHQHQHQQSGAVPFAGAAGAVAGAGGGCDPAAAYAACCLPPPRPSYCCALAHGLPGGTAWVDVALEALWEHLVPFMAVQVSGCGEGSPAHVLSADPDCFFETNDSAESLPWIEVVLPRNVHVLQLNRYSFMHGHRRAGYYRARNFKTQIAARPAVEPPPLGALQQQPQSMPLTSAQQQGQGGQVAPPSAQHGAPAAGAAGAAVRAATGPTSGSSSSSSSSDAAVARGYVDLPTRMTEQFDVSVLGGGAGGAGCGGGLGPWRCLRLQATGAQEDGVHRLCVRALRMYGTARVDLMQQAGGFTVQPAWVLNARVEPHPYPHTHTHYPGGAGGGYGGGAPGGAGGGGGAAGGGYGVPQHHHPQNGGGLLHAYHSWNG</sequence>
<dbReference type="AlphaFoldDB" id="A0A2K3DC47"/>
<dbReference type="SMART" id="SM00225">
    <property type="entry name" value="BTB"/>
    <property type="match status" value="1"/>
</dbReference>
<comment type="pathway">
    <text evidence="1">Protein modification; protein ubiquitination.</text>
</comment>
<dbReference type="Gene3D" id="1.25.40.420">
    <property type="match status" value="1"/>
</dbReference>
<dbReference type="InterPro" id="IPR051481">
    <property type="entry name" value="BTB-POZ/Galectin-3-binding"/>
</dbReference>
<dbReference type="InterPro" id="IPR011705">
    <property type="entry name" value="BACK"/>
</dbReference>
<feature type="compositionally biased region" description="Low complexity" evidence="2">
    <location>
        <begin position="465"/>
        <end position="478"/>
    </location>
</feature>
<feature type="region of interest" description="Disordered" evidence="2">
    <location>
        <begin position="363"/>
        <end position="488"/>
    </location>
</feature>
<dbReference type="Proteomes" id="UP000006906">
    <property type="component" value="Chromosome 10"/>
</dbReference>
<feature type="compositionally biased region" description="Low complexity" evidence="2">
    <location>
        <begin position="10"/>
        <end position="21"/>
    </location>
</feature>
<proteinExistence type="predicted"/>
<feature type="domain" description="BTB" evidence="3">
    <location>
        <begin position="83"/>
        <end position="185"/>
    </location>
</feature>
<dbReference type="STRING" id="3055.A0A2K3DC47"/>
<feature type="region of interest" description="Disordered" evidence="2">
    <location>
        <begin position="92"/>
        <end position="111"/>
    </location>
</feature>
<keyword evidence="5" id="KW-1185">Reference proteome</keyword>
<feature type="compositionally biased region" description="Low complexity" evidence="2">
    <location>
        <begin position="363"/>
        <end position="400"/>
    </location>
</feature>
<dbReference type="PANTHER" id="PTHR24410:SF23">
    <property type="entry name" value="BTB DOMAIN-CONTAINING PROTEIN-RELATED"/>
    <property type="match status" value="1"/>
</dbReference>
<dbReference type="Pfam" id="PF07707">
    <property type="entry name" value="BACK"/>
    <property type="match status" value="1"/>
</dbReference>
<evidence type="ECO:0000256" key="1">
    <source>
        <dbReference type="ARBA" id="ARBA00004906"/>
    </source>
</evidence>
<dbReference type="Gramene" id="PNW78107">
    <property type="protein sequence ID" value="PNW78107"/>
    <property type="gene ID" value="CHLRE_10g464450v5"/>
</dbReference>
<dbReference type="OrthoDB" id="545540at2759"/>
<reference evidence="4 5" key="1">
    <citation type="journal article" date="2007" name="Science">
        <title>The Chlamydomonas genome reveals the evolution of key animal and plant functions.</title>
        <authorList>
            <person name="Merchant S.S."/>
            <person name="Prochnik S.E."/>
            <person name="Vallon O."/>
            <person name="Harris E.H."/>
            <person name="Karpowicz S.J."/>
            <person name="Witman G.B."/>
            <person name="Terry A."/>
            <person name="Salamov A."/>
            <person name="Fritz-Laylin L.K."/>
            <person name="Marechal-Drouard L."/>
            <person name="Marshall W.F."/>
            <person name="Qu L.H."/>
            <person name="Nelson D.R."/>
            <person name="Sanderfoot A.A."/>
            <person name="Spalding M.H."/>
            <person name="Kapitonov V.V."/>
            <person name="Ren Q."/>
            <person name="Ferris P."/>
            <person name="Lindquist E."/>
            <person name="Shapiro H."/>
            <person name="Lucas S.M."/>
            <person name="Grimwood J."/>
            <person name="Schmutz J."/>
            <person name="Cardol P."/>
            <person name="Cerutti H."/>
            <person name="Chanfreau G."/>
            <person name="Chen C.L."/>
            <person name="Cognat V."/>
            <person name="Croft M.T."/>
            <person name="Dent R."/>
            <person name="Dutcher S."/>
            <person name="Fernandez E."/>
            <person name="Fukuzawa H."/>
            <person name="Gonzalez-Ballester D."/>
            <person name="Gonzalez-Halphen D."/>
            <person name="Hallmann A."/>
            <person name="Hanikenne M."/>
            <person name="Hippler M."/>
            <person name="Inwood W."/>
            <person name="Jabbari K."/>
            <person name="Kalanon M."/>
            <person name="Kuras R."/>
            <person name="Lefebvre P.A."/>
            <person name="Lemaire S.D."/>
            <person name="Lobanov A.V."/>
            <person name="Lohr M."/>
            <person name="Manuell A."/>
            <person name="Meier I."/>
            <person name="Mets L."/>
            <person name="Mittag M."/>
            <person name="Mittelmeier T."/>
            <person name="Moroney J.V."/>
            <person name="Moseley J."/>
            <person name="Napoli C."/>
            <person name="Nedelcu A.M."/>
            <person name="Niyogi K."/>
            <person name="Novoselov S.V."/>
            <person name="Paulsen I.T."/>
            <person name="Pazour G."/>
            <person name="Purton S."/>
            <person name="Ral J.P."/>
            <person name="Riano-Pachon D.M."/>
            <person name="Riekhof W."/>
            <person name="Rymarquis L."/>
            <person name="Schroda M."/>
            <person name="Stern D."/>
            <person name="Umen J."/>
            <person name="Willows R."/>
            <person name="Wilson N."/>
            <person name="Zimmer S.L."/>
            <person name="Allmer J."/>
            <person name="Balk J."/>
            <person name="Bisova K."/>
            <person name="Chen C.J."/>
            <person name="Elias M."/>
            <person name="Gendler K."/>
            <person name="Hauser C."/>
            <person name="Lamb M.R."/>
            <person name="Ledford H."/>
            <person name="Long J.C."/>
            <person name="Minagawa J."/>
            <person name="Page M.D."/>
            <person name="Pan J."/>
            <person name="Pootakham W."/>
            <person name="Roje S."/>
            <person name="Rose A."/>
            <person name="Stahlberg E."/>
            <person name="Terauchi A.M."/>
            <person name="Yang P."/>
            <person name="Ball S."/>
            <person name="Bowler C."/>
            <person name="Dieckmann C.L."/>
            <person name="Gladyshev V.N."/>
            <person name="Green P."/>
            <person name="Jorgensen R."/>
            <person name="Mayfield S."/>
            <person name="Mueller-Roeber B."/>
            <person name="Rajamani S."/>
            <person name="Sayre R.T."/>
            <person name="Brokstein P."/>
            <person name="Dubchak I."/>
            <person name="Goodstein D."/>
            <person name="Hornick L."/>
            <person name="Huang Y.W."/>
            <person name="Jhaveri J."/>
            <person name="Luo Y."/>
            <person name="Martinez D."/>
            <person name="Ngau W.C."/>
            <person name="Otillar B."/>
            <person name="Poliakov A."/>
            <person name="Porter A."/>
            <person name="Szajkowski L."/>
            <person name="Werner G."/>
            <person name="Zhou K."/>
            <person name="Grigoriev I.V."/>
            <person name="Rokhsar D.S."/>
            <person name="Grossman A.R."/>
        </authorList>
    </citation>
    <scope>NUCLEOTIDE SEQUENCE [LARGE SCALE GENOMIC DNA]</scope>
    <source>
        <strain evidence="5">CC-503</strain>
    </source>
</reference>
<dbReference type="EMBL" id="CM008971">
    <property type="protein sequence ID" value="PNW78107.1"/>
    <property type="molecule type" value="Genomic_DNA"/>
</dbReference>
<dbReference type="PANTHER" id="PTHR24410">
    <property type="entry name" value="HL07962P-RELATED"/>
    <property type="match status" value="1"/>
</dbReference>
<dbReference type="InterPro" id="IPR000210">
    <property type="entry name" value="BTB/POZ_dom"/>
</dbReference>
<feature type="compositionally biased region" description="Polar residues" evidence="2">
    <location>
        <begin position="31"/>
        <end position="47"/>
    </location>
</feature>
<dbReference type="GeneID" id="5724175"/>
<dbReference type="SMART" id="SM00875">
    <property type="entry name" value="BACK"/>
    <property type="match status" value="1"/>
</dbReference>
<dbReference type="Pfam" id="PF00651">
    <property type="entry name" value="BTB"/>
    <property type="match status" value="1"/>
</dbReference>
<evidence type="ECO:0000256" key="2">
    <source>
        <dbReference type="SAM" id="MobiDB-lite"/>
    </source>
</evidence>
<dbReference type="PROSITE" id="PS50097">
    <property type="entry name" value="BTB"/>
    <property type="match status" value="1"/>
</dbReference>
<feature type="region of interest" description="Disordered" evidence="2">
    <location>
        <begin position="1"/>
        <end position="64"/>
    </location>
</feature>
<evidence type="ECO:0000259" key="3">
    <source>
        <dbReference type="PROSITE" id="PS50097"/>
    </source>
</evidence>
<gene>
    <name evidence="4" type="ORF">CHLRE_10g464450v5</name>
</gene>
<evidence type="ECO:0000313" key="4">
    <source>
        <dbReference type="EMBL" id="PNW78107.1"/>
    </source>
</evidence>